<feature type="signal peptide" evidence="1">
    <location>
        <begin position="1"/>
        <end position="27"/>
    </location>
</feature>
<dbReference type="Gene3D" id="3.30.110.170">
    <property type="entry name" value="Protein of unknown function (DUF541), domain 1"/>
    <property type="match status" value="1"/>
</dbReference>
<sequence length="241" mass="26842">MKSFIVKARWLVLAGLFGLQTGLPVQAQSSGETLYNVFNLTSEATTEIDNDLMMATLVVQQEHRDPAVLADKINSTMAWAVDLLRPFKTLNVKTRDYQTYPRYDTSQVRRLIGWRATQTLQLETEDFGAAGQAIQQLQEKLQVQGIRLMTKDSTREKASDQLIGEALDAFKDRALLVQENMGSSGYRILDVNIQTGQSNVPMLNARAEMADVMRSSVASEPVVEPGTSRVSVQVFGRVQLD</sequence>
<protein>
    <recommendedName>
        <fullName evidence="4">26 kDa periplasmic immunogenic protein</fullName>
    </recommendedName>
</protein>
<dbReference type="GO" id="GO:0006974">
    <property type="term" value="P:DNA damage response"/>
    <property type="evidence" value="ECO:0007669"/>
    <property type="project" value="TreeGrafter"/>
</dbReference>
<dbReference type="KEGG" id="gai:IMCC3135_27255"/>
<dbReference type="Pfam" id="PF04402">
    <property type="entry name" value="SIMPL"/>
    <property type="match status" value="1"/>
</dbReference>
<evidence type="ECO:0000313" key="3">
    <source>
        <dbReference type="Proteomes" id="UP000250079"/>
    </source>
</evidence>
<name>A0A2Z2NVL1_9GAMM</name>
<dbReference type="PANTHER" id="PTHR34387:SF1">
    <property type="entry name" value="PERIPLASMIC IMMUNOGENIC PROTEIN"/>
    <property type="match status" value="1"/>
</dbReference>
<dbReference type="AlphaFoldDB" id="A0A2Z2NVL1"/>
<keyword evidence="1" id="KW-0732">Signal</keyword>
<feature type="chain" id="PRO_5016381274" description="26 kDa periplasmic immunogenic protein" evidence="1">
    <location>
        <begin position="28"/>
        <end position="241"/>
    </location>
</feature>
<accession>A0A2Z2NVL1</accession>
<dbReference type="EMBL" id="CP018632">
    <property type="protein sequence ID" value="ASJ75506.1"/>
    <property type="molecule type" value="Genomic_DNA"/>
</dbReference>
<keyword evidence="3" id="KW-1185">Reference proteome</keyword>
<organism evidence="2 3">
    <name type="scientific">Granulosicoccus antarcticus IMCC3135</name>
    <dbReference type="NCBI Taxonomy" id="1192854"/>
    <lineage>
        <taxon>Bacteria</taxon>
        <taxon>Pseudomonadati</taxon>
        <taxon>Pseudomonadota</taxon>
        <taxon>Gammaproteobacteria</taxon>
        <taxon>Chromatiales</taxon>
        <taxon>Granulosicoccaceae</taxon>
        <taxon>Granulosicoccus</taxon>
    </lineage>
</organism>
<dbReference type="Gene3D" id="3.30.70.2970">
    <property type="entry name" value="Protein of unknown function (DUF541), domain 2"/>
    <property type="match status" value="1"/>
</dbReference>
<evidence type="ECO:0000313" key="2">
    <source>
        <dbReference type="EMBL" id="ASJ75506.1"/>
    </source>
</evidence>
<evidence type="ECO:0008006" key="4">
    <source>
        <dbReference type="Google" id="ProtNLM"/>
    </source>
</evidence>
<dbReference type="Proteomes" id="UP000250079">
    <property type="component" value="Chromosome"/>
</dbReference>
<evidence type="ECO:0000256" key="1">
    <source>
        <dbReference type="SAM" id="SignalP"/>
    </source>
</evidence>
<gene>
    <name evidence="2" type="ORF">IMCC3135_27255</name>
</gene>
<proteinExistence type="predicted"/>
<dbReference type="OrthoDB" id="7062395at2"/>
<dbReference type="RefSeq" id="WP_088920418.1">
    <property type="nucleotide sequence ID" value="NZ_CP018632.1"/>
</dbReference>
<dbReference type="InterPro" id="IPR007497">
    <property type="entry name" value="SIMPL/DUF541"/>
</dbReference>
<dbReference type="PANTHER" id="PTHR34387">
    <property type="entry name" value="SLR1258 PROTEIN"/>
    <property type="match status" value="1"/>
</dbReference>
<dbReference type="InterPro" id="IPR052022">
    <property type="entry name" value="26kDa_periplasmic_antigen"/>
</dbReference>
<reference evidence="2 3" key="1">
    <citation type="submission" date="2016-12" db="EMBL/GenBank/DDBJ databases">
        <authorList>
            <person name="Song W.-J."/>
            <person name="Kurnit D.M."/>
        </authorList>
    </citation>
    <scope>NUCLEOTIDE SEQUENCE [LARGE SCALE GENOMIC DNA]</scope>
    <source>
        <strain evidence="2 3">IMCC3135</strain>
    </source>
</reference>